<accession>A0A433QCT9</accession>
<sequence>MAGRRTSLLKLLRSIIRNPPYLEMGKVYQTYLSSDRVYTCTTCHTHLARHEDIISKAFQGRHGRAYLFNEVCPGGPPAHDRPAFRRRHLLQRMPDYSGVEIRLRLRGVPEVQGRQVHRREGQDVQRELLGGRRWGGDGRAMSDVDAGEMIGSMRGRLARVGNELGFDGRDGKVT</sequence>
<dbReference type="InterPro" id="IPR034751">
    <property type="entry name" value="Yippee"/>
</dbReference>
<dbReference type="Proteomes" id="UP000274822">
    <property type="component" value="Unassembled WGS sequence"/>
</dbReference>
<dbReference type="AlphaFoldDB" id="A0A433QCT9"/>
<protein>
    <recommendedName>
        <fullName evidence="1">Yippee domain-containing protein</fullName>
    </recommendedName>
</protein>
<comment type="caution">
    <text evidence="2">The sequence shown here is derived from an EMBL/GenBank/DDBJ whole genome shotgun (WGS) entry which is preliminary data.</text>
</comment>
<dbReference type="PROSITE" id="PS51792">
    <property type="entry name" value="YIPPEE"/>
    <property type="match status" value="1"/>
</dbReference>
<keyword evidence="3" id="KW-1185">Reference proteome</keyword>
<evidence type="ECO:0000259" key="1">
    <source>
        <dbReference type="PROSITE" id="PS51792"/>
    </source>
</evidence>
<evidence type="ECO:0000313" key="2">
    <source>
        <dbReference type="EMBL" id="RUS27605.1"/>
    </source>
</evidence>
<dbReference type="PANTHER" id="PTHR13848">
    <property type="entry name" value="PROTEIN YIPPEE-LIKE CG15309-RELATED"/>
    <property type="match status" value="1"/>
</dbReference>
<feature type="domain" description="Yippee" evidence="1">
    <location>
        <begin position="36"/>
        <end position="134"/>
    </location>
</feature>
<dbReference type="EMBL" id="RBNJ01008093">
    <property type="protein sequence ID" value="RUS27605.1"/>
    <property type="molecule type" value="Genomic_DNA"/>
</dbReference>
<proteinExistence type="predicted"/>
<name>A0A433QCT9_9FUNG</name>
<dbReference type="InterPro" id="IPR039058">
    <property type="entry name" value="Yippee_fam"/>
</dbReference>
<organism evidence="2 3">
    <name type="scientific">Jimgerdemannia flammicorona</name>
    <dbReference type="NCBI Taxonomy" id="994334"/>
    <lineage>
        <taxon>Eukaryota</taxon>
        <taxon>Fungi</taxon>
        <taxon>Fungi incertae sedis</taxon>
        <taxon>Mucoromycota</taxon>
        <taxon>Mucoromycotina</taxon>
        <taxon>Endogonomycetes</taxon>
        <taxon>Endogonales</taxon>
        <taxon>Endogonaceae</taxon>
        <taxon>Jimgerdemannia</taxon>
    </lineage>
</organism>
<reference evidence="2 3" key="1">
    <citation type="journal article" date="2018" name="New Phytol.">
        <title>Phylogenomics of Endogonaceae and evolution of mycorrhizas within Mucoromycota.</title>
        <authorList>
            <person name="Chang Y."/>
            <person name="Desiro A."/>
            <person name="Na H."/>
            <person name="Sandor L."/>
            <person name="Lipzen A."/>
            <person name="Clum A."/>
            <person name="Barry K."/>
            <person name="Grigoriev I.V."/>
            <person name="Martin F.M."/>
            <person name="Stajich J.E."/>
            <person name="Smith M.E."/>
            <person name="Bonito G."/>
            <person name="Spatafora J.W."/>
        </authorList>
    </citation>
    <scope>NUCLEOTIDE SEQUENCE [LARGE SCALE GENOMIC DNA]</scope>
    <source>
        <strain evidence="2 3">AD002</strain>
    </source>
</reference>
<evidence type="ECO:0000313" key="3">
    <source>
        <dbReference type="Proteomes" id="UP000274822"/>
    </source>
</evidence>
<gene>
    <name evidence="2" type="ORF">BC938DRAFT_483003</name>
</gene>